<keyword evidence="7" id="KW-1185">Reference proteome</keyword>
<dbReference type="SUPFAM" id="SSF56112">
    <property type="entry name" value="Protein kinase-like (PK-like)"/>
    <property type="match status" value="1"/>
</dbReference>
<evidence type="ECO:0000256" key="3">
    <source>
        <dbReference type="SAM" id="MobiDB-lite"/>
    </source>
</evidence>
<dbReference type="InterPro" id="IPR011009">
    <property type="entry name" value="Kinase-like_dom_sf"/>
</dbReference>
<keyword evidence="4" id="KW-0732">Signal</keyword>
<dbReference type="GO" id="GO:0043235">
    <property type="term" value="C:receptor complex"/>
    <property type="evidence" value="ECO:0007669"/>
    <property type="project" value="TreeGrafter"/>
</dbReference>
<feature type="chain" id="PRO_5041306283" evidence="4">
    <location>
        <begin position="22"/>
        <end position="220"/>
    </location>
</feature>
<feature type="region of interest" description="Disordered" evidence="3">
    <location>
        <begin position="22"/>
        <end position="54"/>
    </location>
</feature>
<dbReference type="InterPro" id="IPR017441">
    <property type="entry name" value="Protein_kinase_ATP_BS"/>
</dbReference>
<reference evidence="6" key="1">
    <citation type="submission" date="2023-03" db="EMBL/GenBank/DDBJ databases">
        <authorList>
            <person name="Steffen K."/>
            <person name="Cardenas P."/>
        </authorList>
    </citation>
    <scope>NUCLEOTIDE SEQUENCE</scope>
</reference>
<evidence type="ECO:0000256" key="2">
    <source>
        <dbReference type="PROSITE-ProRule" id="PRU10141"/>
    </source>
</evidence>
<dbReference type="InterPro" id="IPR001245">
    <property type="entry name" value="Ser-Thr/Tyr_kinase_cat_dom"/>
</dbReference>
<dbReference type="Gene3D" id="1.10.510.10">
    <property type="entry name" value="Transferase(Phosphotransferase) domain 1"/>
    <property type="match status" value="1"/>
</dbReference>
<dbReference type="GO" id="GO:0007169">
    <property type="term" value="P:cell surface receptor protein tyrosine kinase signaling pathway"/>
    <property type="evidence" value="ECO:0007669"/>
    <property type="project" value="TreeGrafter"/>
</dbReference>
<feature type="signal peptide" evidence="4">
    <location>
        <begin position="1"/>
        <end position="21"/>
    </location>
</feature>
<evidence type="ECO:0000259" key="5">
    <source>
        <dbReference type="PROSITE" id="PS50011"/>
    </source>
</evidence>
<dbReference type="PANTHER" id="PTHR24416:SF611">
    <property type="entry name" value="TYROSINE-PROTEIN KINASE TRANSMEMBRANE RECEPTOR ROR"/>
    <property type="match status" value="1"/>
</dbReference>
<proteinExistence type="predicted"/>
<evidence type="ECO:0000256" key="1">
    <source>
        <dbReference type="ARBA" id="ARBA00004167"/>
    </source>
</evidence>
<dbReference type="PROSITE" id="PS50011">
    <property type="entry name" value="PROTEIN_KINASE_DOM"/>
    <property type="match status" value="1"/>
</dbReference>
<evidence type="ECO:0000313" key="7">
    <source>
        <dbReference type="Proteomes" id="UP001174909"/>
    </source>
</evidence>
<name>A0AA35TPA2_GEOBA</name>
<dbReference type="InterPro" id="IPR000719">
    <property type="entry name" value="Prot_kinase_dom"/>
</dbReference>
<dbReference type="InterPro" id="IPR050122">
    <property type="entry name" value="RTK"/>
</dbReference>
<dbReference type="SMART" id="SM00219">
    <property type="entry name" value="TyrKc"/>
    <property type="match status" value="1"/>
</dbReference>
<dbReference type="AlphaFoldDB" id="A0AA35TPA2"/>
<dbReference type="PROSITE" id="PS00107">
    <property type="entry name" value="PROTEIN_KINASE_ATP"/>
    <property type="match status" value="1"/>
</dbReference>
<feature type="binding site" evidence="2">
    <location>
        <position position="107"/>
    </location>
    <ligand>
        <name>ATP</name>
        <dbReference type="ChEBI" id="CHEBI:30616"/>
    </ligand>
</feature>
<accession>A0AA35TPA2</accession>
<protein>
    <submittedName>
        <fullName evidence="6">Tyrosine protein-kinase src-1</fullName>
    </submittedName>
</protein>
<dbReference type="Pfam" id="PF07714">
    <property type="entry name" value="PK_Tyr_Ser-Thr"/>
    <property type="match status" value="1"/>
</dbReference>
<comment type="subcellular location">
    <subcellularLocation>
        <location evidence="1">Membrane</location>
        <topology evidence="1">Single-pass membrane protein</topology>
    </subcellularLocation>
</comment>
<dbReference type="Proteomes" id="UP001174909">
    <property type="component" value="Unassembled WGS sequence"/>
</dbReference>
<feature type="domain" description="Protein kinase" evidence="5">
    <location>
        <begin position="72"/>
        <end position="220"/>
    </location>
</feature>
<sequence>MDLSILCLTAVLYVTSQQCRAESASQAPQPRAPSPDDLTHTPIPRPGGSPNSPLFQPLQDTLQRLQMDRKTINYKRMIGEGAFGEVYLAEVTGVPGFQNQTMEVAVKQLRLSDFIARHGHHSQQMEDFLREAKEMSKVDYPYVIKLLAVCTLDLPNVTDREFMNNGDLLGILKDNRPSMPLPAQLNFAFQVSDGMRYLADELAVSIETWRPGTSCPSGRL</sequence>
<dbReference type="GO" id="GO:0005886">
    <property type="term" value="C:plasma membrane"/>
    <property type="evidence" value="ECO:0007669"/>
    <property type="project" value="TreeGrafter"/>
</dbReference>
<comment type="caution">
    <text evidence="6">The sequence shown here is derived from an EMBL/GenBank/DDBJ whole genome shotgun (WGS) entry which is preliminary data.</text>
</comment>
<gene>
    <name evidence="6" type="ORF">GBAR_LOCUS28100</name>
</gene>
<evidence type="ECO:0000313" key="6">
    <source>
        <dbReference type="EMBL" id="CAI8051304.1"/>
    </source>
</evidence>
<dbReference type="GO" id="GO:0004714">
    <property type="term" value="F:transmembrane receptor protein tyrosine kinase activity"/>
    <property type="evidence" value="ECO:0007669"/>
    <property type="project" value="TreeGrafter"/>
</dbReference>
<dbReference type="InterPro" id="IPR020635">
    <property type="entry name" value="Tyr_kinase_cat_dom"/>
</dbReference>
<dbReference type="EMBL" id="CASHTH010003918">
    <property type="protein sequence ID" value="CAI8051304.1"/>
    <property type="molecule type" value="Genomic_DNA"/>
</dbReference>
<dbReference type="GO" id="GO:0005524">
    <property type="term" value="F:ATP binding"/>
    <property type="evidence" value="ECO:0007669"/>
    <property type="project" value="UniProtKB-UniRule"/>
</dbReference>
<dbReference type="PANTHER" id="PTHR24416">
    <property type="entry name" value="TYROSINE-PROTEIN KINASE RECEPTOR"/>
    <property type="match status" value="1"/>
</dbReference>
<evidence type="ECO:0000256" key="4">
    <source>
        <dbReference type="SAM" id="SignalP"/>
    </source>
</evidence>
<keyword evidence="2" id="KW-0067">ATP-binding</keyword>
<keyword evidence="2" id="KW-0547">Nucleotide-binding</keyword>
<organism evidence="6 7">
    <name type="scientific">Geodia barretti</name>
    <name type="common">Barrett's horny sponge</name>
    <dbReference type="NCBI Taxonomy" id="519541"/>
    <lineage>
        <taxon>Eukaryota</taxon>
        <taxon>Metazoa</taxon>
        <taxon>Porifera</taxon>
        <taxon>Demospongiae</taxon>
        <taxon>Heteroscleromorpha</taxon>
        <taxon>Tetractinellida</taxon>
        <taxon>Astrophorina</taxon>
        <taxon>Geodiidae</taxon>
        <taxon>Geodia</taxon>
    </lineage>
</organism>